<dbReference type="InterPro" id="IPR005829">
    <property type="entry name" value="Sugar_transporter_CS"/>
</dbReference>
<feature type="transmembrane region" description="Helical" evidence="5">
    <location>
        <begin position="191"/>
        <end position="210"/>
    </location>
</feature>
<dbReference type="AlphaFoldDB" id="A0A6M8HV83"/>
<feature type="transmembrane region" description="Helical" evidence="5">
    <location>
        <begin position="39"/>
        <end position="64"/>
    </location>
</feature>
<evidence type="ECO:0000256" key="5">
    <source>
        <dbReference type="SAM" id="Phobius"/>
    </source>
</evidence>
<dbReference type="PANTHER" id="PTHR23508:SF10">
    <property type="entry name" value="CARBOXYLIC ACID TRANSPORTER PROTEIN HOMOLOG"/>
    <property type="match status" value="1"/>
</dbReference>
<protein>
    <submittedName>
        <fullName evidence="7">MFS transporter</fullName>
    </submittedName>
</protein>
<evidence type="ECO:0000313" key="7">
    <source>
        <dbReference type="EMBL" id="QKE92433.1"/>
    </source>
</evidence>
<feature type="transmembrane region" description="Helical" evidence="5">
    <location>
        <begin position="116"/>
        <end position="135"/>
    </location>
</feature>
<dbReference type="Pfam" id="PF07690">
    <property type="entry name" value="MFS_1"/>
    <property type="match status" value="1"/>
</dbReference>
<dbReference type="PANTHER" id="PTHR23508">
    <property type="entry name" value="CARBOXYLIC ACID TRANSPORTER PROTEIN HOMOLOG"/>
    <property type="match status" value="1"/>
</dbReference>
<evidence type="ECO:0000259" key="6">
    <source>
        <dbReference type="PROSITE" id="PS50850"/>
    </source>
</evidence>
<dbReference type="InterPro" id="IPR011701">
    <property type="entry name" value="MFS"/>
</dbReference>
<feature type="domain" description="Major facilitator superfamily (MFS) profile" evidence="6">
    <location>
        <begin position="42"/>
        <end position="423"/>
    </location>
</feature>
<dbReference type="SUPFAM" id="SSF103473">
    <property type="entry name" value="MFS general substrate transporter"/>
    <property type="match status" value="1"/>
</dbReference>
<feature type="transmembrane region" description="Helical" evidence="5">
    <location>
        <begin position="241"/>
        <end position="259"/>
    </location>
</feature>
<feature type="transmembrane region" description="Helical" evidence="5">
    <location>
        <begin position="308"/>
        <end position="327"/>
    </location>
</feature>
<keyword evidence="8" id="KW-1185">Reference proteome</keyword>
<feature type="transmembrane region" description="Helical" evidence="5">
    <location>
        <begin position="399"/>
        <end position="418"/>
    </location>
</feature>
<comment type="subcellular location">
    <subcellularLocation>
        <location evidence="1">Membrane</location>
        <topology evidence="1">Multi-pass membrane protein</topology>
    </subcellularLocation>
</comment>
<dbReference type="PROSITE" id="PS50850">
    <property type="entry name" value="MFS"/>
    <property type="match status" value="1"/>
</dbReference>
<evidence type="ECO:0000256" key="4">
    <source>
        <dbReference type="ARBA" id="ARBA00023136"/>
    </source>
</evidence>
<dbReference type="GO" id="GO:0046943">
    <property type="term" value="F:carboxylic acid transmembrane transporter activity"/>
    <property type="evidence" value="ECO:0007669"/>
    <property type="project" value="TreeGrafter"/>
</dbReference>
<keyword evidence="3 5" id="KW-1133">Transmembrane helix</keyword>
<dbReference type="InterPro" id="IPR036259">
    <property type="entry name" value="MFS_trans_sf"/>
</dbReference>
<name>A0A6M8HV83_9PROT</name>
<dbReference type="GO" id="GO:0005886">
    <property type="term" value="C:plasma membrane"/>
    <property type="evidence" value="ECO:0007669"/>
    <property type="project" value="TreeGrafter"/>
</dbReference>
<feature type="transmembrane region" description="Helical" evidence="5">
    <location>
        <begin position="279"/>
        <end position="301"/>
    </location>
</feature>
<gene>
    <name evidence="7" type="ORF">HN018_04580</name>
</gene>
<keyword evidence="4 5" id="KW-0472">Membrane</keyword>
<evidence type="ECO:0000256" key="3">
    <source>
        <dbReference type="ARBA" id="ARBA00022989"/>
    </source>
</evidence>
<evidence type="ECO:0000256" key="1">
    <source>
        <dbReference type="ARBA" id="ARBA00004141"/>
    </source>
</evidence>
<dbReference type="EMBL" id="CP053708">
    <property type="protein sequence ID" value="QKE92433.1"/>
    <property type="molecule type" value="Genomic_DNA"/>
</dbReference>
<evidence type="ECO:0000313" key="8">
    <source>
        <dbReference type="Proteomes" id="UP000500767"/>
    </source>
</evidence>
<proteinExistence type="predicted"/>
<accession>A0A6M8HV83</accession>
<sequence>MVRHWFEENILASGITIGTPTHPPAPGGPIPGGPVPRTAVHVVVACYLGWMLDSFDYFITVLVLDQVARSFGVTTGATAFALTATLACRVIGAVLFGRLADRFGRRPTMMVNVISYATLELMSGFAPTFTIFLILRALYGIAMGGEWGVGASLAMESIPARWRGMVSGILQTGYPTGYLLASLLYLAEPYIGWRGMFMVGALPALLVLYIRTTVPESPDWLLHKKVVREPILSVLRRHVGLSAYAIVLLTCMLFFSHGSQDLYPSQFLGRFHHLSHPTVVVMMVIYNIGAIVGGLSVGYLSQRIGRRWALGLAAAMALPIIPLWVFANGVVPLAIGGFLIQFAVQGAWGVVPAYLNEISPSAIRGTFPGVVYQLGNLFASPNANIQVWLAGLPTSDIRWALAGVIGVVAIAIAVLAALGRETRFVRMGLERSPSDMASPVGSS</sequence>
<feature type="transmembrane region" description="Helical" evidence="5">
    <location>
        <begin position="71"/>
        <end position="96"/>
    </location>
</feature>
<dbReference type="Proteomes" id="UP000500767">
    <property type="component" value="Chromosome"/>
</dbReference>
<dbReference type="KEGG" id="lck:HN018_04580"/>
<reference evidence="7 8" key="1">
    <citation type="journal article" date="2014" name="World J. Microbiol. Biotechnol.">
        <title>Biodiversity and physiological characteristics of Antarctic and Arctic lichens-associated bacteria.</title>
        <authorList>
            <person name="Lee Y.M."/>
            <person name="Kim E.H."/>
            <person name="Lee H.K."/>
            <person name="Hong S.G."/>
        </authorList>
    </citation>
    <scope>NUCLEOTIDE SEQUENCE [LARGE SCALE GENOMIC DNA]</scope>
    <source>
        <strain evidence="7 8">PAMC 26569</strain>
    </source>
</reference>
<dbReference type="InterPro" id="IPR020846">
    <property type="entry name" value="MFS_dom"/>
</dbReference>
<organism evidence="7 8">
    <name type="scientific">Lichenicola cladoniae</name>
    <dbReference type="NCBI Taxonomy" id="1484109"/>
    <lineage>
        <taxon>Bacteria</taxon>
        <taxon>Pseudomonadati</taxon>
        <taxon>Pseudomonadota</taxon>
        <taxon>Alphaproteobacteria</taxon>
        <taxon>Acetobacterales</taxon>
        <taxon>Acetobacteraceae</taxon>
        <taxon>Lichenicola</taxon>
    </lineage>
</organism>
<dbReference type="PROSITE" id="PS00217">
    <property type="entry name" value="SUGAR_TRANSPORT_2"/>
    <property type="match status" value="1"/>
</dbReference>
<dbReference type="Gene3D" id="1.20.1250.20">
    <property type="entry name" value="MFS general substrate transporter like domains"/>
    <property type="match status" value="2"/>
</dbReference>
<keyword evidence="2 5" id="KW-0812">Transmembrane</keyword>
<evidence type="ECO:0000256" key="2">
    <source>
        <dbReference type="ARBA" id="ARBA00022692"/>
    </source>
</evidence>